<evidence type="ECO:0000256" key="1">
    <source>
        <dbReference type="SAM" id="MobiDB-lite"/>
    </source>
</evidence>
<sequence>MAKPSAPRIPSLLLTEPMSHGESTVKRRPLPVAAALAATAALLLTACGSGDDSSKDNDKIAGADTGDTETSASPDATDAASRPRVTLPDDLSDNFESWKTGDTTQDAVLADVARRVDATNYAITEGNAKLPALSFYYSGTALADARDWVESIVKEGYSITGTNRYYNPKVDVFDSSSAGVVYCEDQSKAYAKDRKSNKVHKTAVTSNSYVLYTARLEKDKQGVWQTTKLTSQRGHKSCTP</sequence>
<gene>
    <name evidence="2" type="ORF">GCM10010094_71910</name>
</gene>
<keyword evidence="3" id="KW-1185">Reference proteome</keyword>
<reference evidence="2" key="2">
    <citation type="submission" date="2020-09" db="EMBL/GenBank/DDBJ databases">
        <authorList>
            <person name="Sun Q."/>
            <person name="Ohkuma M."/>
        </authorList>
    </citation>
    <scope>NUCLEOTIDE SEQUENCE</scope>
    <source>
        <strain evidence="2">JCM 3035</strain>
    </source>
</reference>
<dbReference type="AlphaFoldDB" id="A0A917RC98"/>
<feature type="compositionally biased region" description="Low complexity" evidence="1">
    <location>
        <begin position="68"/>
        <end position="80"/>
    </location>
</feature>
<feature type="region of interest" description="Disordered" evidence="1">
    <location>
        <begin position="47"/>
        <end position="98"/>
    </location>
</feature>
<protein>
    <submittedName>
        <fullName evidence="2">Lipoprotein</fullName>
    </submittedName>
</protein>
<evidence type="ECO:0000313" key="3">
    <source>
        <dbReference type="Proteomes" id="UP000637788"/>
    </source>
</evidence>
<organism evidence="2 3">
    <name type="scientific">Streptomyces flaveus</name>
    <dbReference type="NCBI Taxonomy" id="66370"/>
    <lineage>
        <taxon>Bacteria</taxon>
        <taxon>Bacillati</taxon>
        <taxon>Actinomycetota</taxon>
        <taxon>Actinomycetes</taxon>
        <taxon>Kitasatosporales</taxon>
        <taxon>Streptomycetaceae</taxon>
        <taxon>Streptomyces</taxon>
        <taxon>Streptomyces aurantiacus group</taxon>
    </lineage>
</organism>
<name>A0A917RC98_9ACTN</name>
<comment type="caution">
    <text evidence="2">The sequence shown here is derived from an EMBL/GenBank/DDBJ whole genome shotgun (WGS) entry which is preliminary data.</text>
</comment>
<reference evidence="2" key="1">
    <citation type="journal article" date="2014" name="Int. J. Syst. Evol. Microbiol.">
        <title>Complete genome sequence of Corynebacterium casei LMG S-19264T (=DSM 44701T), isolated from a smear-ripened cheese.</title>
        <authorList>
            <consortium name="US DOE Joint Genome Institute (JGI-PGF)"/>
            <person name="Walter F."/>
            <person name="Albersmeier A."/>
            <person name="Kalinowski J."/>
            <person name="Ruckert C."/>
        </authorList>
    </citation>
    <scope>NUCLEOTIDE SEQUENCE</scope>
    <source>
        <strain evidence="2">JCM 3035</strain>
    </source>
</reference>
<feature type="region of interest" description="Disordered" evidence="1">
    <location>
        <begin position="1"/>
        <end position="26"/>
    </location>
</feature>
<dbReference type="Proteomes" id="UP000637788">
    <property type="component" value="Unassembled WGS sequence"/>
</dbReference>
<evidence type="ECO:0000313" key="2">
    <source>
        <dbReference type="EMBL" id="GGL00854.1"/>
    </source>
</evidence>
<keyword evidence="2" id="KW-0449">Lipoprotein</keyword>
<dbReference type="EMBL" id="BMPQ01000026">
    <property type="protein sequence ID" value="GGL00854.1"/>
    <property type="molecule type" value="Genomic_DNA"/>
</dbReference>
<accession>A0A917RC98</accession>
<feature type="compositionally biased region" description="Basic and acidic residues" evidence="1">
    <location>
        <begin position="52"/>
        <end position="61"/>
    </location>
</feature>
<proteinExistence type="predicted"/>